<reference evidence="2 3" key="1">
    <citation type="submission" date="2019-12" db="EMBL/GenBank/DDBJ databases">
        <title>The draft genomic sequence of strain Chitinophaga oryziterrae JCM 16595.</title>
        <authorList>
            <person name="Zhang X."/>
        </authorList>
    </citation>
    <scope>NUCLEOTIDE SEQUENCE [LARGE SCALE GENOMIC DNA]</scope>
    <source>
        <strain evidence="2 3">JCM 16595</strain>
    </source>
</reference>
<feature type="transmembrane region" description="Helical" evidence="1">
    <location>
        <begin position="21"/>
        <end position="39"/>
    </location>
</feature>
<evidence type="ECO:0000313" key="2">
    <source>
        <dbReference type="EMBL" id="MVT39222.1"/>
    </source>
</evidence>
<gene>
    <name evidence="2" type="ORF">GO495_01385</name>
</gene>
<proteinExistence type="predicted"/>
<keyword evidence="1" id="KW-1133">Transmembrane helix</keyword>
<accession>A0A6N8J4X6</accession>
<dbReference type="RefSeq" id="WP_143056489.1">
    <property type="nucleotide sequence ID" value="NZ_BAAAZB010000005.1"/>
</dbReference>
<sequence>MEHERTENRRKGIDYRPLGELLRGIFFILFGLYACFAQRFNMGHFEVSQTILNVLGGVLIAYGLFRVYRGVKNTFFNKD</sequence>
<dbReference type="AlphaFoldDB" id="A0A6N8J4X6"/>
<organism evidence="2 3">
    <name type="scientific">Chitinophaga oryziterrae</name>
    <dbReference type="NCBI Taxonomy" id="1031224"/>
    <lineage>
        <taxon>Bacteria</taxon>
        <taxon>Pseudomonadati</taxon>
        <taxon>Bacteroidota</taxon>
        <taxon>Chitinophagia</taxon>
        <taxon>Chitinophagales</taxon>
        <taxon>Chitinophagaceae</taxon>
        <taxon>Chitinophaga</taxon>
    </lineage>
</organism>
<keyword evidence="1" id="KW-0812">Transmembrane</keyword>
<evidence type="ECO:0000313" key="3">
    <source>
        <dbReference type="Proteomes" id="UP000468388"/>
    </source>
</evidence>
<feature type="transmembrane region" description="Helical" evidence="1">
    <location>
        <begin position="51"/>
        <end position="68"/>
    </location>
</feature>
<dbReference type="PROSITE" id="PS51257">
    <property type="entry name" value="PROKAR_LIPOPROTEIN"/>
    <property type="match status" value="1"/>
</dbReference>
<keyword evidence="3" id="KW-1185">Reference proteome</keyword>
<protein>
    <submittedName>
        <fullName evidence="2">Uncharacterized protein</fullName>
    </submittedName>
</protein>
<name>A0A6N8J4X6_9BACT</name>
<dbReference type="Proteomes" id="UP000468388">
    <property type="component" value="Unassembled WGS sequence"/>
</dbReference>
<keyword evidence="1" id="KW-0472">Membrane</keyword>
<dbReference type="EMBL" id="WRXO01000001">
    <property type="protein sequence ID" value="MVT39222.1"/>
    <property type="molecule type" value="Genomic_DNA"/>
</dbReference>
<comment type="caution">
    <text evidence="2">The sequence shown here is derived from an EMBL/GenBank/DDBJ whole genome shotgun (WGS) entry which is preliminary data.</text>
</comment>
<evidence type="ECO:0000256" key="1">
    <source>
        <dbReference type="SAM" id="Phobius"/>
    </source>
</evidence>